<evidence type="ECO:0000259" key="7">
    <source>
        <dbReference type="Pfam" id="PF00892"/>
    </source>
</evidence>
<feature type="transmembrane region" description="Helical" evidence="6">
    <location>
        <begin position="151"/>
        <end position="173"/>
    </location>
</feature>
<keyword evidence="2" id="KW-1003">Cell membrane</keyword>
<feature type="transmembrane region" description="Helical" evidence="6">
    <location>
        <begin position="69"/>
        <end position="88"/>
    </location>
</feature>
<feature type="transmembrane region" description="Helical" evidence="6">
    <location>
        <begin position="36"/>
        <end position="57"/>
    </location>
</feature>
<comment type="subcellular location">
    <subcellularLocation>
        <location evidence="1">Cell membrane</location>
        <topology evidence="1">Multi-pass membrane protein</topology>
    </subcellularLocation>
</comment>
<evidence type="ECO:0000313" key="9">
    <source>
        <dbReference type="Proteomes" id="UP000031552"/>
    </source>
</evidence>
<feature type="transmembrane region" description="Helical" evidence="6">
    <location>
        <begin position="226"/>
        <end position="250"/>
    </location>
</feature>
<keyword evidence="5 6" id="KW-0472">Membrane</keyword>
<dbReference type="PANTHER" id="PTHR32322">
    <property type="entry name" value="INNER MEMBRANE TRANSPORTER"/>
    <property type="match status" value="1"/>
</dbReference>
<name>A0A090D012_9BACT</name>
<evidence type="ECO:0000313" key="8">
    <source>
        <dbReference type="EMBL" id="CDR33135.1"/>
    </source>
</evidence>
<dbReference type="PANTHER" id="PTHR32322:SF18">
    <property type="entry name" value="S-ADENOSYLMETHIONINE_S-ADENOSYLHOMOCYSTEINE TRANSPORTER"/>
    <property type="match status" value="1"/>
</dbReference>
<dbReference type="Pfam" id="PF00892">
    <property type="entry name" value="EamA"/>
    <property type="match status" value="2"/>
</dbReference>
<evidence type="ECO:0000256" key="6">
    <source>
        <dbReference type="SAM" id="Phobius"/>
    </source>
</evidence>
<dbReference type="InterPro" id="IPR037185">
    <property type="entry name" value="EmrE-like"/>
</dbReference>
<comment type="caution">
    <text evidence="8">The sequence shown here is derived from an EMBL/GenBank/DDBJ whole genome shotgun (WGS) entry which is preliminary data.</text>
</comment>
<reference evidence="8" key="2">
    <citation type="submission" date="2014-09" db="EMBL/GenBank/DDBJ databases">
        <title>Criblamydia sequanensis harbors a mega-plasmid encoding arsenite resistance.</title>
        <authorList>
            <person name="Bertelli C."/>
            <person name="Goesmann A."/>
            <person name="Greub G."/>
        </authorList>
    </citation>
    <scope>NUCLEOTIDE SEQUENCE [LARGE SCALE GENOMIC DNA]</scope>
    <source>
        <strain evidence="8">CRIB-18</strain>
    </source>
</reference>
<keyword evidence="3 6" id="KW-0812">Transmembrane</keyword>
<protein>
    <submittedName>
        <fullName evidence="8">Transporter, EamA family</fullName>
    </submittedName>
</protein>
<gene>
    <name evidence="8" type="ORF">CSEC_0296</name>
</gene>
<feature type="domain" description="EamA" evidence="7">
    <location>
        <begin position="156"/>
        <end position="298"/>
    </location>
</feature>
<dbReference type="EMBL" id="CCEJ010000001">
    <property type="protein sequence ID" value="CDR33135.1"/>
    <property type="molecule type" value="Genomic_DNA"/>
</dbReference>
<feature type="transmembrane region" description="Helical" evidence="6">
    <location>
        <begin position="284"/>
        <end position="301"/>
    </location>
</feature>
<keyword evidence="9" id="KW-1185">Reference proteome</keyword>
<dbReference type="eggNOG" id="COG0697">
    <property type="taxonomic scope" value="Bacteria"/>
</dbReference>
<feature type="transmembrane region" description="Helical" evidence="6">
    <location>
        <begin position="7"/>
        <end position="24"/>
    </location>
</feature>
<dbReference type="AlphaFoldDB" id="A0A090D012"/>
<evidence type="ECO:0000256" key="5">
    <source>
        <dbReference type="ARBA" id="ARBA00023136"/>
    </source>
</evidence>
<feature type="transmembrane region" description="Helical" evidence="6">
    <location>
        <begin position="194"/>
        <end position="214"/>
    </location>
</feature>
<dbReference type="GO" id="GO:0005886">
    <property type="term" value="C:plasma membrane"/>
    <property type="evidence" value="ECO:0007669"/>
    <property type="project" value="UniProtKB-SubCell"/>
</dbReference>
<organism evidence="8 9">
    <name type="scientific">Candidatus Criblamydia sequanensis CRIB-18</name>
    <dbReference type="NCBI Taxonomy" id="1437425"/>
    <lineage>
        <taxon>Bacteria</taxon>
        <taxon>Pseudomonadati</taxon>
        <taxon>Chlamydiota</taxon>
        <taxon>Chlamydiia</taxon>
        <taxon>Parachlamydiales</taxon>
        <taxon>Candidatus Criblamydiaceae</taxon>
        <taxon>Candidatus Criblamydia</taxon>
    </lineage>
</organism>
<dbReference type="InterPro" id="IPR050638">
    <property type="entry name" value="AA-Vitamin_Transporters"/>
</dbReference>
<reference evidence="8" key="1">
    <citation type="submission" date="2013-12" db="EMBL/GenBank/DDBJ databases">
        <authorList>
            <person name="Linke B."/>
        </authorList>
    </citation>
    <scope>NUCLEOTIDE SEQUENCE [LARGE SCALE GENOMIC DNA]</scope>
    <source>
        <strain evidence="8">CRIB-18</strain>
    </source>
</reference>
<dbReference type="OrthoDB" id="19135at2"/>
<proteinExistence type="predicted"/>
<feature type="transmembrane region" description="Helical" evidence="6">
    <location>
        <begin position="94"/>
        <end position="113"/>
    </location>
</feature>
<evidence type="ECO:0000256" key="1">
    <source>
        <dbReference type="ARBA" id="ARBA00004651"/>
    </source>
</evidence>
<feature type="domain" description="EamA" evidence="7">
    <location>
        <begin position="5"/>
        <end position="138"/>
    </location>
</feature>
<dbReference type="STRING" id="1437425.CSEC_0296"/>
<dbReference type="SUPFAM" id="SSF103481">
    <property type="entry name" value="Multidrug resistance efflux transporter EmrE"/>
    <property type="match status" value="2"/>
</dbReference>
<feature type="transmembrane region" description="Helical" evidence="6">
    <location>
        <begin position="122"/>
        <end position="139"/>
    </location>
</feature>
<evidence type="ECO:0000256" key="3">
    <source>
        <dbReference type="ARBA" id="ARBA00022692"/>
    </source>
</evidence>
<evidence type="ECO:0000256" key="2">
    <source>
        <dbReference type="ARBA" id="ARBA00022475"/>
    </source>
</evidence>
<evidence type="ECO:0000256" key="4">
    <source>
        <dbReference type="ARBA" id="ARBA00022989"/>
    </source>
</evidence>
<feature type="transmembrane region" description="Helical" evidence="6">
    <location>
        <begin position="262"/>
        <end position="278"/>
    </location>
</feature>
<keyword evidence="4 6" id="KW-1133">Transmembrane helix</keyword>
<dbReference type="InterPro" id="IPR000620">
    <property type="entry name" value="EamA_dom"/>
</dbReference>
<dbReference type="Proteomes" id="UP000031552">
    <property type="component" value="Unassembled WGS sequence"/>
</dbReference>
<sequence>MFIKPVLYSITACLFWGLIFIVPLPLSNFSPFDIVLGRYFCFGVLSVCFFCAHFLQNKKKNHFRYWKEAILSALVMNIFYFTFLNLGLRYSSPSFIALLVGSAPIVISFLMYLKNKEGKSETLLLTAGAVFLGLIIVNAEGFYNEWENLSLFDFSLGILFGTLALGTWSWYVIFNTEFLKKNQDITASEWTHNIGIMTFLITLVIGSFRMFFLSEEDKILFSNEGISFFIGVFTLGFFCSTVAFTLWNVASKKLSASLSGQIAILETVFGLLFIYIYYNKLPTVFEVIGILLIIGAVYKALQTGEGKKEPVL</sequence>
<accession>A0A090D012</accession>
<dbReference type="RefSeq" id="WP_041016620.1">
    <property type="nucleotide sequence ID" value="NZ_CCEJ010000001.1"/>
</dbReference>